<evidence type="ECO:0000256" key="1">
    <source>
        <dbReference type="SAM" id="MobiDB-lite"/>
    </source>
</evidence>
<proteinExistence type="predicted"/>
<accession>A0A1H1M5E7</accession>
<feature type="region of interest" description="Disordered" evidence="1">
    <location>
        <begin position="209"/>
        <end position="284"/>
    </location>
</feature>
<dbReference type="AlphaFoldDB" id="A0A1H1M5E7"/>
<protein>
    <submittedName>
        <fullName evidence="2">Uncharacterized protein</fullName>
    </submittedName>
</protein>
<feature type="compositionally biased region" description="Basic and acidic residues" evidence="1">
    <location>
        <begin position="106"/>
        <end position="115"/>
    </location>
</feature>
<evidence type="ECO:0000313" key="2">
    <source>
        <dbReference type="EMBL" id="SDR81981.1"/>
    </source>
</evidence>
<evidence type="ECO:0000313" key="3">
    <source>
        <dbReference type="Proteomes" id="UP000199103"/>
    </source>
</evidence>
<feature type="compositionally biased region" description="Low complexity" evidence="1">
    <location>
        <begin position="219"/>
        <end position="230"/>
    </location>
</feature>
<dbReference type="STRING" id="630515.SAMN04489812_0006"/>
<gene>
    <name evidence="2" type="ORF">SAMN04489812_0006</name>
</gene>
<sequence>MDNWAIRALGNSALPAGATAYDHESRAGRSHFHTMRRQRNGHPTAFTTDLVNTSEISTTIGIDEILEHRHRERSDHDLDRRRRNDSGHRLPVAGSTSDSVATPRPSPERPGEPAKRRPNPKTPKSAPRAGGEGPRRAAPAGSEGSPRSSSTPRHAADPVPRHAAAPDAEVTPTPSPGTDRPPISTTSPGLVITRIVRHSAAGTIPTFVDTADCQPPQEVAASADGSAVAVWTSDRDARPTAGSPGPNGPPSRIVPFTRLRAPRAPDVGRSVPGRAAKGTRSGLP</sequence>
<dbReference type="Proteomes" id="UP000199103">
    <property type="component" value="Chromosome I"/>
</dbReference>
<feature type="compositionally biased region" description="Basic and acidic residues" evidence="1">
    <location>
        <begin position="67"/>
        <end position="88"/>
    </location>
</feature>
<name>A0A1H1M5E7_9ACTN</name>
<reference evidence="2 3" key="1">
    <citation type="submission" date="2016-10" db="EMBL/GenBank/DDBJ databases">
        <authorList>
            <person name="de Groot N.N."/>
        </authorList>
    </citation>
    <scope>NUCLEOTIDE SEQUENCE [LARGE SCALE GENOMIC DNA]</scope>
    <source>
        <strain evidence="2 3">DSM 21800</strain>
    </source>
</reference>
<keyword evidence="3" id="KW-1185">Reference proteome</keyword>
<organism evidence="2 3">
    <name type="scientific">Microlunatus soli</name>
    <dbReference type="NCBI Taxonomy" id="630515"/>
    <lineage>
        <taxon>Bacteria</taxon>
        <taxon>Bacillati</taxon>
        <taxon>Actinomycetota</taxon>
        <taxon>Actinomycetes</taxon>
        <taxon>Propionibacteriales</taxon>
        <taxon>Propionibacteriaceae</taxon>
        <taxon>Microlunatus</taxon>
    </lineage>
</organism>
<dbReference type="EMBL" id="LT629772">
    <property type="protein sequence ID" value="SDR81981.1"/>
    <property type="molecule type" value="Genomic_DNA"/>
</dbReference>
<feature type="region of interest" description="Disordered" evidence="1">
    <location>
        <begin position="67"/>
        <end position="190"/>
    </location>
</feature>